<reference evidence="2" key="1">
    <citation type="submission" date="2014-09" db="EMBL/GenBank/DDBJ databases">
        <authorList>
            <person name="Magalhaes I.L.F."/>
            <person name="Oliveira U."/>
            <person name="Santos F.R."/>
            <person name="Vidigal T.H.D.A."/>
            <person name="Brescovit A.D."/>
            <person name="Santos A.J."/>
        </authorList>
    </citation>
    <scope>NUCLEOTIDE SEQUENCE</scope>
    <source>
        <tissue evidence="2">Shoot tissue taken approximately 20 cm above the soil surface</tissue>
    </source>
</reference>
<evidence type="ECO:0000313" key="2">
    <source>
        <dbReference type="EMBL" id="JAD90054.1"/>
    </source>
</evidence>
<accession>A0A0A9DN96</accession>
<protein>
    <submittedName>
        <fullName evidence="2">Uncharacterized protein</fullName>
    </submittedName>
</protein>
<proteinExistence type="predicted"/>
<sequence>MKKIYSHSKYTRIEQYKTLNLPMDYEQPRVVALSPSPASWRGSPRRRPWCGSSRRPRGTWARS</sequence>
<feature type="region of interest" description="Disordered" evidence="1">
    <location>
        <begin position="34"/>
        <end position="63"/>
    </location>
</feature>
<dbReference type="EMBL" id="GBRH01207841">
    <property type="protein sequence ID" value="JAD90054.1"/>
    <property type="molecule type" value="Transcribed_RNA"/>
</dbReference>
<dbReference type="AlphaFoldDB" id="A0A0A9DN96"/>
<evidence type="ECO:0000256" key="1">
    <source>
        <dbReference type="SAM" id="MobiDB-lite"/>
    </source>
</evidence>
<reference evidence="2" key="2">
    <citation type="journal article" date="2015" name="Data Brief">
        <title>Shoot transcriptome of the giant reed, Arundo donax.</title>
        <authorList>
            <person name="Barrero R.A."/>
            <person name="Guerrero F.D."/>
            <person name="Moolhuijzen P."/>
            <person name="Goolsby J.A."/>
            <person name="Tidwell J."/>
            <person name="Bellgard S.E."/>
            <person name="Bellgard M.I."/>
        </authorList>
    </citation>
    <scope>NUCLEOTIDE SEQUENCE</scope>
    <source>
        <tissue evidence="2">Shoot tissue taken approximately 20 cm above the soil surface</tissue>
    </source>
</reference>
<name>A0A0A9DN96_ARUDO</name>
<organism evidence="2">
    <name type="scientific">Arundo donax</name>
    <name type="common">Giant reed</name>
    <name type="synonym">Donax arundinaceus</name>
    <dbReference type="NCBI Taxonomy" id="35708"/>
    <lineage>
        <taxon>Eukaryota</taxon>
        <taxon>Viridiplantae</taxon>
        <taxon>Streptophyta</taxon>
        <taxon>Embryophyta</taxon>
        <taxon>Tracheophyta</taxon>
        <taxon>Spermatophyta</taxon>
        <taxon>Magnoliopsida</taxon>
        <taxon>Liliopsida</taxon>
        <taxon>Poales</taxon>
        <taxon>Poaceae</taxon>
        <taxon>PACMAD clade</taxon>
        <taxon>Arundinoideae</taxon>
        <taxon>Arundineae</taxon>
        <taxon>Arundo</taxon>
    </lineage>
</organism>